<evidence type="ECO:0000313" key="9">
    <source>
        <dbReference type="EMBL" id="MBD8040969.1"/>
    </source>
</evidence>
<dbReference type="RefSeq" id="WP_022039776.1">
    <property type="nucleotide sequence ID" value="NZ_JACSPP010000035.1"/>
</dbReference>
<dbReference type="NCBIfam" id="TIGR03426">
    <property type="entry name" value="shape_MreD"/>
    <property type="match status" value="1"/>
</dbReference>
<evidence type="ECO:0000256" key="3">
    <source>
        <dbReference type="ARBA" id="ARBA00022475"/>
    </source>
</evidence>
<keyword evidence="7 8" id="KW-0472">Membrane</keyword>
<evidence type="ECO:0000256" key="5">
    <source>
        <dbReference type="ARBA" id="ARBA00022960"/>
    </source>
</evidence>
<keyword evidence="6 8" id="KW-1133">Transmembrane helix</keyword>
<protein>
    <submittedName>
        <fullName evidence="9">Rod shape-determining protein MreD</fullName>
    </submittedName>
</protein>
<dbReference type="InterPro" id="IPR007227">
    <property type="entry name" value="Cell_shape_determining_MreD"/>
</dbReference>
<reference evidence="9 10" key="1">
    <citation type="submission" date="2020-08" db="EMBL/GenBank/DDBJ databases">
        <title>A Genomic Blueprint of the Chicken Gut Microbiome.</title>
        <authorList>
            <person name="Gilroy R."/>
            <person name="Ravi A."/>
            <person name="Getino M."/>
            <person name="Pursley I."/>
            <person name="Horton D.L."/>
            <person name="Alikhan N.-F."/>
            <person name="Baker D."/>
            <person name="Gharbi K."/>
            <person name="Hall N."/>
            <person name="Watson M."/>
            <person name="Adriaenssens E.M."/>
            <person name="Foster-Nyarko E."/>
            <person name="Jarju S."/>
            <person name="Secka A."/>
            <person name="Antonio M."/>
            <person name="Oren A."/>
            <person name="Chaudhuri R."/>
            <person name="La Ragione R.M."/>
            <person name="Hildebrand F."/>
            <person name="Pallen M.J."/>
        </authorList>
    </citation>
    <scope>NUCLEOTIDE SEQUENCE [LARGE SCALE GENOMIC DNA]</scope>
    <source>
        <strain evidence="9 10">Sa1CVN1</strain>
    </source>
</reference>
<keyword evidence="10" id="KW-1185">Reference proteome</keyword>
<accession>A0ABR8Y9U3</accession>
<name>A0ABR8Y9U3_9BACT</name>
<keyword evidence="4 8" id="KW-0812">Transmembrane</keyword>
<feature type="transmembrane region" description="Helical" evidence="8">
    <location>
        <begin position="53"/>
        <end position="82"/>
    </location>
</feature>
<feature type="transmembrane region" description="Helical" evidence="8">
    <location>
        <begin position="112"/>
        <end position="129"/>
    </location>
</feature>
<evidence type="ECO:0000256" key="1">
    <source>
        <dbReference type="ARBA" id="ARBA00004651"/>
    </source>
</evidence>
<feature type="transmembrane region" description="Helical" evidence="8">
    <location>
        <begin position="21"/>
        <end position="41"/>
    </location>
</feature>
<evidence type="ECO:0000256" key="2">
    <source>
        <dbReference type="ARBA" id="ARBA00007776"/>
    </source>
</evidence>
<keyword evidence="5" id="KW-0133">Cell shape</keyword>
<evidence type="ECO:0000256" key="8">
    <source>
        <dbReference type="SAM" id="Phobius"/>
    </source>
</evidence>
<evidence type="ECO:0000313" key="10">
    <source>
        <dbReference type="Proteomes" id="UP000620874"/>
    </source>
</evidence>
<organism evidence="9 10">
    <name type="scientific">Phocaeicola intestinalis</name>
    <dbReference type="NCBI Taxonomy" id="2762212"/>
    <lineage>
        <taxon>Bacteria</taxon>
        <taxon>Pseudomonadati</taxon>
        <taxon>Bacteroidota</taxon>
        <taxon>Bacteroidia</taxon>
        <taxon>Bacteroidales</taxon>
        <taxon>Bacteroidaceae</taxon>
        <taxon>Phocaeicola</taxon>
    </lineage>
</organism>
<evidence type="ECO:0000256" key="6">
    <source>
        <dbReference type="ARBA" id="ARBA00022989"/>
    </source>
</evidence>
<feature type="transmembrane region" description="Helical" evidence="8">
    <location>
        <begin position="141"/>
        <end position="162"/>
    </location>
</feature>
<comment type="similarity">
    <text evidence="2">Belongs to the MreD family.</text>
</comment>
<keyword evidence="3" id="KW-1003">Cell membrane</keyword>
<sequence length="166" mass="18745">MVQALHRVVWFVVLVLVQTQILNHVHIMGYATPMVFIYYILVLNSEISRKTILLQAFVLGLCVDIFSNTPGVNAASATLLAFARRFLLQMQMLRETTDDYEPGIRSMGVGAFLRYVSSATLLFIIAVRLTDVFNFQHATGLALRIVTDTVMTVICIMCVDAMRRKR</sequence>
<dbReference type="Proteomes" id="UP000620874">
    <property type="component" value="Unassembled WGS sequence"/>
</dbReference>
<comment type="subcellular location">
    <subcellularLocation>
        <location evidence="1">Cell membrane</location>
        <topology evidence="1">Multi-pass membrane protein</topology>
    </subcellularLocation>
</comment>
<gene>
    <name evidence="9" type="primary">mreD</name>
    <name evidence="9" type="ORF">H9625_11095</name>
</gene>
<proteinExistence type="inferred from homology"/>
<evidence type="ECO:0000256" key="4">
    <source>
        <dbReference type="ARBA" id="ARBA00022692"/>
    </source>
</evidence>
<evidence type="ECO:0000256" key="7">
    <source>
        <dbReference type="ARBA" id="ARBA00023136"/>
    </source>
</evidence>
<comment type="caution">
    <text evidence="9">The sequence shown here is derived from an EMBL/GenBank/DDBJ whole genome shotgun (WGS) entry which is preliminary data.</text>
</comment>
<dbReference type="EMBL" id="JACSPP010000035">
    <property type="protein sequence ID" value="MBD8040969.1"/>
    <property type="molecule type" value="Genomic_DNA"/>
</dbReference>